<dbReference type="Pfam" id="PF05048">
    <property type="entry name" value="NosD"/>
    <property type="match status" value="1"/>
</dbReference>
<evidence type="ECO:0000259" key="3">
    <source>
        <dbReference type="Pfam" id="PF05048"/>
    </source>
</evidence>
<organism evidence="4 5">
    <name type="scientific">Pyxidicoccus fallax</name>
    <dbReference type="NCBI Taxonomy" id="394095"/>
    <lineage>
        <taxon>Bacteria</taxon>
        <taxon>Pseudomonadati</taxon>
        <taxon>Myxococcota</taxon>
        <taxon>Myxococcia</taxon>
        <taxon>Myxococcales</taxon>
        <taxon>Cystobacterineae</taxon>
        <taxon>Myxococcaceae</taxon>
        <taxon>Pyxidicoccus</taxon>
    </lineage>
</organism>
<keyword evidence="5" id="KW-1185">Reference proteome</keyword>
<dbReference type="Proteomes" id="UP000518300">
    <property type="component" value="Unassembled WGS sequence"/>
</dbReference>
<reference evidence="4 5" key="1">
    <citation type="submission" date="2020-04" db="EMBL/GenBank/DDBJ databases">
        <title>Draft genome of Pyxidicoccus fallax type strain.</title>
        <authorList>
            <person name="Whitworth D.E."/>
        </authorList>
    </citation>
    <scope>NUCLEOTIDE SEQUENCE [LARGE SCALE GENOMIC DNA]</scope>
    <source>
        <strain evidence="4 5">DSM 14698</strain>
    </source>
</reference>
<protein>
    <recommendedName>
        <fullName evidence="3">Periplasmic copper-binding protein NosD beta helix domain-containing protein</fullName>
    </recommendedName>
</protein>
<feature type="domain" description="Periplasmic copper-binding protein NosD beta helix" evidence="3">
    <location>
        <begin position="206"/>
        <end position="317"/>
    </location>
</feature>
<evidence type="ECO:0000256" key="1">
    <source>
        <dbReference type="SAM" id="MobiDB-lite"/>
    </source>
</evidence>
<feature type="chain" id="PRO_5032566024" description="Periplasmic copper-binding protein NosD beta helix domain-containing protein" evidence="2">
    <location>
        <begin position="21"/>
        <end position="374"/>
    </location>
</feature>
<evidence type="ECO:0000313" key="5">
    <source>
        <dbReference type="Proteomes" id="UP000518300"/>
    </source>
</evidence>
<evidence type="ECO:0000313" key="4">
    <source>
        <dbReference type="EMBL" id="NMO13698.1"/>
    </source>
</evidence>
<comment type="caution">
    <text evidence="4">The sequence shown here is derived from an EMBL/GenBank/DDBJ whole genome shotgun (WGS) entry which is preliminary data.</text>
</comment>
<dbReference type="AlphaFoldDB" id="A0A848LE28"/>
<proteinExistence type="predicted"/>
<dbReference type="InterPro" id="IPR011050">
    <property type="entry name" value="Pectin_lyase_fold/virulence"/>
</dbReference>
<keyword evidence="2" id="KW-0732">Signal</keyword>
<feature type="compositionally biased region" description="Low complexity" evidence="1">
    <location>
        <begin position="20"/>
        <end position="36"/>
    </location>
</feature>
<name>A0A848LE28_9BACT</name>
<dbReference type="InterPro" id="IPR007742">
    <property type="entry name" value="NosD_dom"/>
</dbReference>
<dbReference type="InterPro" id="IPR012334">
    <property type="entry name" value="Pectin_lyas_fold"/>
</dbReference>
<evidence type="ECO:0000256" key="2">
    <source>
        <dbReference type="SAM" id="SignalP"/>
    </source>
</evidence>
<accession>A0A848LE28</accession>
<feature type="signal peptide" evidence="2">
    <location>
        <begin position="1"/>
        <end position="20"/>
    </location>
</feature>
<sequence length="374" mass="40292">MSWKHPASLSLLTLCLTACGGPPDAGAPEETAATREAPAHTSEAAEHTSPPPDGDTVPPSGDEGSDATPSTPGDAASGEGAGRDEPPPAAPRVPRLLIVPKQYPTIQAAVDAAEYGDTIHVAPGIYTEHLRLKSGIRLSSLGAPYTFLDAKGASRNLIDFTGATDVIISGFTFRNVGSDTHCVMNSDLTRWCSGNWYAAAVYADGHWPSSARVENNIFEHNGNAVLLYFQAKAEVRRNLFRENDHALTFPHFQDRATVEGNIFWNNRELAIGVIAGYIDIRRNFIAGSAVGILHSYVQTGDIRCNLFFRNGEHVAETHHVPQRVRLGEDGNVVLDPLFMDPEAGDFRLHPDSPLKTLECLGDLGHEGLGPESKD</sequence>
<feature type="region of interest" description="Disordered" evidence="1">
    <location>
        <begin position="20"/>
        <end position="92"/>
    </location>
</feature>
<gene>
    <name evidence="4" type="ORF">HG543_02305</name>
</gene>
<dbReference type="Gene3D" id="2.160.20.10">
    <property type="entry name" value="Single-stranded right-handed beta-helix, Pectin lyase-like"/>
    <property type="match status" value="1"/>
</dbReference>
<dbReference type="RefSeq" id="WP_169342979.1">
    <property type="nucleotide sequence ID" value="NZ_JABBJJ010000006.1"/>
</dbReference>
<dbReference type="SUPFAM" id="SSF51126">
    <property type="entry name" value="Pectin lyase-like"/>
    <property type="match status" value="1"/>
</dbReference>
<dbReference type="EMBL" id="JABBJJ010000006">
    <property type="protein sequence ID" value="NMO13698.1"/>
    <property type="molecule type" value="Genomic_DNA"/>
</dbReference>